<evidence type="ECO:0000256" key="1">
    <source>
        <dbReference type="ARBA" id="ARBA00004123"/>
    </source>
</evidence>
<dbReference type="HOGENOM" id="CLU_020876_0_0_1"/>
<feature type="domain" description="LIM zinc-binding" evidence="8">
    <location>
        <begin position="392"/>
        <end position="455"/>
    </location>
</feature>
<feature type="region of interest" description="Disordered" evidence="7">
    <location>
        <begin position="295"/>
        <end position="317"/>
    </location>
</feature>
<evidence type="ECO:0000256" key="5">
    <source>
        <dbReference type="ARBA" id="ARBA00023242"/>
    </source>
</evidence>
<feature type="compositionally biased region" description="Basic and acidic residues" evidence="7">
    <location>
        <begin position="348"/>
        <end position="360"/>
    </location>
</feature>
<protein>
    <recommendedName>
        <fullName evidence="8">LIM zinc-binding domain-containing protein</fullName>
    </recommendedName>
</protein>
<dbReference type="EMBL" id="KB445555">
    <property type="protein sequence ID" value="EMC96355.1"/>
    <property type="molecule type" value="Genomic_DNA"/>
</dbReference>
<evidence type="ECO:0000256" key="7">
    <source>
        <dbReference type="SAM" id="MobiDB-lite"/>
    </source>
</evidence>
<evidence type="ECO:0000313" key="9">
    <source>
        <dbReference type="EMBL" id="EMC96355.1"/>
    </source>
</evidence>
<dbReference type="PANTHER" id="PTHR24215:SF10">
    <property type="entry name" value="RHO-GTPASE-ACTIVATING PROTEIN LRG1"/>
    <property type="match status" value="1"/>
</dbReference>
<dbReference type="Pfam" id="PF00412">
    <property type="entry name" value="LIM"/>
    <property type="match status" value="2"/>
</dbReference>
<feature type="region of interest" description="Disordered" evidence="7">
    <location>
        <begin position="348"/>
        <end position="389"/>
    </location>
</feature>
<evidence type="ECO:0000256" key="6">
    <source>
        <dbReference type="PROSITE-ProRule" id="PRU00125"/>
    </source>
</evidence>
<evidence type="ECO:0000256" key="3">
    <source>
        <dbReference type="ARBA" id="ARBA00022737"/>
    </source>
</evidence>
<organism evidence="9 10">
    <name type="scientific">Baudoinia panamericana (strain UAMH 10762)</name>
    <name type="common">Angels' share fungus</name>
    <name type="synonym">Baudoinia compniacensis (strain UAMH 10762)</name>
    <dbReference type="NCBI Taxonomy" id="717646"/>
    <lineage>
        <taxon>Eukaryota</taxon>
        <taxon>Fungi</taxon>
        <taxon>Dikarya</taxon>
        <taxon>Ascomycota</taxon>
        <taxon>Pezizomycotina</taxon>
        <taxon>Dothideomycetes</taxon>
        <taxon>Dothideomycetidae</taxon>
        <taxon>Mycosphaerellales</taxon>
        <taxon>Teratosphaeriaceae</taxon>
        <taxon>Baudoinia</taxon>
    </lineage>
</organism>
<dbReference type="STRING" id="717646.M2NBS9"/>
<sequence>MDPFTIAATVTKITTTCLTTGKAIYDLSCKYQDAPRNMVAISAEVAVISASLSQIQALVLSKQNPEQLLRSRPEVAATLDTSLTGCMVLFSCLDEEIREVSRHARGLDKLSWLGKVKTVWKQEKFQELLDGIRGQQLAINTLIQLLQMDSLNEITQLLQRNAPELKKTVERTNTLRRSHPLIRVAESIYSQEDRASVYSKADSILASSDLEFDFDDIIVNSAAYRRALAAARQQTSAPRQQTEEPDQDLIDFSENDTLRQFQVADQDAGVKAISDDLLGLRFSVIIDEPTSEAAGNFDFPLDVSESRTPEPQPVLPSHIPTEASIRSGLAATHSSLINIPNRVLSDRPRSVDASAEKLDVKPSGTPEVNSSPRGTRSPTPSIPAEATSRPQRTCRKCNEVLSGQFVRALGATFHLECFTCQDCGKIVATKFFPVPGDGSQQHPLCERDYFRRLDLLCYSCGESLRGSYVTALDRKYHTDHFGCGYESCITLFGSSDSYYEHDGGIYCLVHYASAFAKICKGCTLPVLKQFVEIFRDGQNQHWHPECYMIHKYWNCTMSNIVPIRKVGSFWTDMDGQKLDIVALSQRIASIEDTISRTWSILSTFEEKAAATISELFVASPKSDDAQLAIQRISLVLSSVGFLFAVLESVNERRLRTSLAGVAFSRESKLLCKKIVALMQDVVESHKSTSPPNGVTQKFMSLVTGVAYNLKLLIRIALSGSSDSPNELMEPFLRDMSVMDVNRDLRYYRSRISSMVSTSNDLCVGCRTAVEAACFKAKNEPIRLWHQQCLPCPRCHRSQAFGTFPHIPGSPAPVTLTLVCNFCKTGLDRNTTIVPQTRLFVHLLWTVLARAMLTVGCDFAALLDVQRVDLGEKAAGAGAAPQLHDGAQQVSA</sequence>
<dbReference type="CDD" id="cd09392">
    <property type="entry name" value="LIM2_Lrg1p_like"/>
    <property type="match status" value="1"/>
</dbReference>
<keyword evidence="5" id="KW-0539">Nucleus</keyword>
<dbReference type="SUPFAM" id="SSF57716">
    <property type="entry name" value="Glucocorticoid receptor-like (DNA-binding domain)"/>
    <property type="match status" value="3"/>
</dbReference>
<dbReference type="eggNOG" id="KOG1703">
    <property type="taxonomic scope" value="Eukaryota"/>
</dbReference>
<dbReference type="GO" id="GO:0005737">
    <property type="term" value="C:cytoplasm"/>
    <property type="evidence" value="ECO:0007669"/>
    <property type="project" value="TreeGrafter"/>
</dbReference>
<evidence type="ECO:0000256" key="4">
    <source>
        <dbReference type="ARBA" id="ARBA00022833"/>
    </source>
</evidence>
<dbReference type="GO" id="GO:0030036">
    <property type="term" value="P:actin cytoskeleton organization"/>
    <property type="evidence" value="ECO:0007669"/>
    <property type="project" value="TreeGrafter"/>
</dbReference>
<gene>
    <name evidence="9" type="ORF">BAUCODRAFT_33682</name>
</gene>
<evidence type="ECO:0000256" key="2">
    <source>
        <dbReference type="ARBA" id="ARBA00022723"/>
    </source>
</evidence>
<dbReference type="AlphaFoldDB" id="M2NBS9"/>
<dbReference type="PROSITE" id="PS50023">
    <property type="entry name" value="LIM_DOMAIN_2"/>
    <property type="match status" value="1"/>
</dbReference>
<dbReference type="GO" id="GO:0030695">
    <property type="term" value="F:GTPase regulator activity"/>
    <property type="evidence" value="ECO:0007669"/>
    <property type="project" value="UniProtKB-ARBA"/>
</dbReference>
<dbReference type="Gene3D" id="2.10.110.10">
    <property type="entry name" value="Cysteine Rich Protein"/>
    <property type="match status" value="2"/>
</dbReference>
<keyword evidence="6" id="KW-0440">LIM domain</keyword>
<dbReference type="PROSITE" id="PS00478">
    <property type="entry name" value="LIM_DOMAIN_1"/>
    <property type="match status" value="1"/>
</dbReference>
<proteinExistence type="predicted"/>
<keyword evidence="3" id="KW-0677">Repeat</keyword>
<dbReference type="GO" id="GO:0005634">
    <property type="term" value="C:nucleus"/>
    <property type="evidence" value="ECO:0007669"/>
    <property type="project" value="UniProtKB-SubCell"/>
</dbReference>
<dbReference type="GO" id="GO:0046872">
    <property type="term" value="F:metal ion binding"/>
    <property type="evidence" value="ECO:0007669"/>
    <property type="project" value="UniProtKB-KW"/>
</dbReference>
<dbReference type="InterPro" id="IPR001781">
    <property type="entry name" value="Znf_LIM"/>
</dbReference>
<keyword evidence="2 6" id="KW-0479">Metal-binding</keyword>
<reference evidence="9 10" key="1">
    <citation type="journal article" date="2012" name="PLoS Pathog.">
        <title>Diverse lifestyles and strategies of plant pathogenesis encoded in the genomes of eighteen Dothideomycetes fungi.</title>
        <authorList>
            <person name="Ohm R.A."/>
            <person name="Feau N."/>
            <person name="Henrissat B."/>
            <person name="Schoch C.L."/>
            <person name="Horwitz B.A."/>
            <person name="Barry K.W."/>
            <person name="Condon B.J."/>
            <person name="Copeland A.C."/>
            <person name="Dhillon B."/>
            <person name="Glaser F."/>
            <person name="Hesse C.N."/>
            <person name="Kosti I."/>
            <person name="LaButti K."/>
            <person name="Lindquist E.A."/>
            <person name="Lucas S."/>
            <person name="Salamov A.A."/>
            <person name="Bradshaw R.E."/>
            <person name="Ciuffetti L."/>
            <person name="Hamelin R.C."/>
            <person name="Kema G.H.J."/>
            <person name="Lawrence C."/>
            <person name="Scott J.A."/>
            <person name="Spatafora J.W."/>
            <person name="Turgeon B.G."/>
            <person name="de Wit P.J.G.M."/>
            <person name="Zhong S."/>
            <person name="Goodwin S.B."/>
            <person name="Grigoriev I.V."/>
        </authorList>
    </citation>
    <scope>NUCLEOTIDE SEQUENCE [LARGE SCALE GENOMIC DNA]</scope>
    <source>
        <strain evidence="9 10">UAMH 10762</strain>
    </source>
</reference>
<dbReference type="SMART" id="SM00132">
    <property type="entry name" value="LIM"/>
    <property type="match status" value="2"/>
</dbReference>
<feature type="compositionally biased region" description="Low complexity" evidence="7">
    <location>
        <begin position="370"/>
        <end position="383"/>
    </location>
</feature>
<evidence type="ECO:0000313" key="10">
    <source>
        <dbReference type="Proteomes" id="UP000011761"/>
    </source>
</evidence>
<comment type="subcellular location">
    <subcellularLocation>
        <location evidence="1">Nucleus</location>
    </subcellularLocation>
</comment>
<evidence type="ECO:0000259" key="8">
    <source>
        <dbReference type="PROSITE" id="PS50023"/>
    </source>
</evidence>
<dbReference type="RefSeq" id="XP_007676060.1">
    <property type="nucleotide sequence ID" value="XM_007677870.1"/>
</dbReference>
<dbReference type="GeneID" id="19112205"/>
<keyword evidence="10" id="KW-1185">Reference proteome</keyword>
<dbReference type="OrthoDB" id="3929082at2759"/>
<name>M2NBS9_BAUPA</name>
<dbReference type="PANTHER" id="PTHR24215">
    <property type="entry name" value="RHO-GTPASE-ACTIVATING PROTEIN LRG1"/>
    <property type="match status" value="1"/>
</dbReference>
<dbReference type="CDD" id="cd09391">
    <property type="entry name" value="LIM1_Lrg1p_like"/>
    <property type="match status" value="1"/>
</dbReference>
<dbReference type="Proteomes" id="UP000011761">
    <property type="component" value="Unassembled WGS sequence"/>
</dbReference>
<keyword evidence="4 6" id="KW-0862">Zinc</keyword>
<accession>M2NBS9</accession>
<dbReference type="KEGG" id="bcom:BAUCODRAFT_33682"/>